<dbReference type="AlphaFoldDB" id="A0ABC9HIK4"/>
<evidence type="ECO:0000313" key="1">
    <source>
        <dbReference type="EMBL" id="CAM0512622.1"/>
    </source>
</evidence>
<organism evidence="1 2">
    <name type="scientific">Fasciola hepatica</name>
    <name type="common">Liver fluke</name>
    <dbReference type="NCBI Taxonomy" id="6192"/>
    <lineage>
        <taxon>Eukaryota</taxon>
        <taxon>Metazoa</taxon>
        <taxon>Spiralia</taxon>
        <taxon>Lophotrochozoa</taxon>
        <taxon>Platyhelminthes</taxon>
        <taxon>Trematoda</taxon>
        <taxon>Digenea</taxon>
        <taxon>Plagiorchiida</taxon>
        <taxon>Echinostomata</taxon>
        <taxon>Echinostomatoidea</taxon>
        <taxon>Fasciolidae</taxon>
        <taxon>Fasciola</taxon>
    </lineage>
</organism>
<keyword evidence="2" id="KW-1185">Reference proteome</keyword>
<evidence type="ECO:0000313" key="2">
    <source>
        <dbReference type="Proteomes" id="UP001189180"/>
    </source>
</evidence>
<accession>A0ABC9HIK4</accession>
<dbReference type="EMBL" id="CANUEZ050000220">
    <property type="protein sequence ID" value="CAM0512622.1"/>
    <property type="molecule type" value="Genomic_DNA"/>
</dbReference>
<gene>
    <name evidence="1" type="ORF">FHB240107_LOCUS10315</name>
</gene>
<proteinExistence type="predicted"/>
<sequence length="239" mass="28732">MKTGSICEVITEAIWKMDWQWEIGYIGCQVEFQVNWNGTIKVFFFLKEMGTDFREECLLASATNFNRLIQQELQLIDTRFSEVIITKRAAIKRDAVVYRRAFQYTFSIWEEMMQYTTIKRISVKNQTRLKMERCSKNELNKIMPHSRLFIYWFRGFKGRNVYANIWVNESKESNTEKNFQNLFTECTGELQRTTSTEIEERHRLQIQCQSSDLGEQMYYRMITNFPFQIPNALFNCFYI</sequence>
<reference evidence="1 2" key="1">
    <citation type="submission" date="2024-08" db="EMBL/GenBank/DDBJ databases">
        <authorList>
            <person name="Paterson S."/>
        </authorList>
    </citation>
    <scope>NUCLEOTIDE SEQUENCE [LARGE SCALE GENOMIC DNA]</scope>
</reference>
<dbReference type="Proteomes" id="UP001189180">
    <property type="component" value="Unassembled WGS sequence"/>
</dbReference>
<protein>
    <submittedName>
        <fullName evidence="1">Uncharacterized protein</fullName>
    </submittedName>
</protein>
<comment type="caution">
    <text evidence="1">The sequence shown here is derived from an EMBL/GenBank/DDBJ whole genome shotgun (WGS) entry which is preliminary data.</text>
</comment>
<name>A0ABC9HIK4_FASHE</name>